<reference evidence="1" key="1">
    <citation type="submission" date="2019-08" db="EMBL/GenBank/DDBJ databases">
        <authorList>
            <person name="Kucharzyk K."/>
            <person name="Murdoch R.W."/>
            <person name="Higgins S."/>
            <person name="Loffler F."/>
        </authorList>
    </citation>
    <scope>NUCLEOTIDE SEQUENCE</scope>
</reference>
<organism evidence="1">
    <name type="scientific">bioreactor metagenome</name>
    <dbReference type="NCBI Taxonomy" id="1076179"/>
    <lineage>
        <taxon>unclassified sequences</taxon>
        <taxon>metagenomes</taxon>
        <taxon>ecological metagenomes</taxon>
    </lineage>
</organism>
<name>A0A645CP21_9ZZZZ</name>
<gene>
    <name evidence="1" type="ORF">SDC9_125835</name>
</gene>
<accession>A0A645CP21</accession>
<dbReference type="AlphaFoldDB" id="A0A645CP21"/>
<proteinExistence type="predicted"/>
<protein>
    <submittedName>
        <fullName evidence="1">Uncharacterized protein</fullName>
    </submittedName>
</protein>
<comment type="caution">
    <text evidence="1">The sequence shown here is derived from an EMBL/GenBank/DDBJ whole genome shotgun (WGS) entry which is preliminary data.</text>
</comment>
<evidence type="ECO:0000313" key="1">
    <source>
        <dbReference type="EMBL" id="MPM78820.1"/>
    </source>
</evidence>
<sequence length="125" mass="13681">MGIDQLCQRSQLAAQGQIGLTHQRCRGTQAQVRLHFGHCQLDGAVAHDLEYQRTIELDVGLHEHTSRRHFAKQGTDGLGVGAGILVAGTALQDFLPGVSQANNGATHGQAVKNEFMQFRHANRFR</sequence>
<dbReference type="EMBL" id="VSSQ01028923">
    <property type="protein sequence ID" value="MPM78820.1"/>
    <property type="molecule type" value="Genomic_DNA"/>
</dbReference>